<feature type="region of interest" description="Disordered" evidence="2">
    <location>
        <begin position="1513"/>
        <end position="1598"/>
    </location>
</feature>
<evidence type="ECO:0000256" key="1">
    <source>
        <dbReference type="SAM" id="Coils"/>
    </source>
</evidence>
<feature type="compositionally biased region" description="Basic residues" evidence="2">
    <location>
        <begin position="1659"/>
        <end position="1670"/>
    </location>
</feature>
<feature type="compositionally biased region" description="Low complexity" evidence="2">
    <location>
        <begin position="1569"/>
        <end position="1581"/>
    </location>
</feature>
<feature type="region of interest" description="Disordered" evidence="2">
    <location>
        <begin position="1659"/>
        <end position="1693"/>
    </location>
</feature>
<dbReference type="CDD" id="cd09272">
    <property type="entry name" value="RNase_HI_RT_Ty1"/>
    <property type="match status" value="1"/>
</dbReference>
<keyword evidence="5" id="KW-1185">Reference proteome</keyword>
<feature type="coiled-coil region" evidence="1">
    <location>
        <begin position="268"/>
        <end position="295"/>
    </location>
</feature>
<dbReference type="PANTHER" id="PTHR11439:SF495">
    <property type="entry name" value="REVERSE TRANSCRIPTASE, RNA-DEPENDENT DNA POLYMERASE-RELATED"/>
    <property type="match status" value="1"/>
</dbReference>
<feature type="compositionally biased region" description="Basic and acidic residues" evidence="2">
    <location>
        <begin position="1776"/>
        <end position="1788"/>
    </location>
</feature>
<feature type="coiled-coil region" evidence="1">
    <location>
        <begin position="205"/>
        <end position="239"/>
    </location>
</feature>
<evidence type="ECO:0000259" key="3">
    <source>
        <dbReference type="Pfam" id="PF07727"/>
    </source>
</evidence>
<sequence>MLRRRGKLLNLDVVEMMNQRRCEVNSYKQQFEGFSVSNSEGLHKGYGVGWGGDVGGNRFFKSSESIRDSWGRRLYRDANQKFLRSLPSAWSQVSLIIGQAGVDSLSFDDLFSNLESLYENDGILLECRTKGNQDSKRRDAWNSGNKDVRRSGKQEDSKALVTINGEGVDWTSHSEEEEDYALMACNSSGSDTEVTSCSKECKESYAELKKLYDKQRAQLSDASIEILSYTQALKKVEAQLVAHQQGQLWYEEKIRFMKIDLDDKTDVLTYHKKLLAEAEKEKEDLKAKVEKWHNSSKNLGKLLNTQMSANDKFGLGYGDHRYDGILSYENEVLQSVFMNKESELEKQPLYDRFVTADGMHAVPPPMTGNYMPSGPEIEVDYSQFTYGPKQTQPSESESQTSEFDTCESNISTEPSELVSEPVVNESNIECQPKVWSDAPIIEEYESDSEDEYVSTPRKEQETPSFANQQVKTPRETVKNQFTHSQKPKVDKTELGYGFTVRACFVCGSLNHLIRDCDFHEKRMARKAELNNVSTARASGTKNFSTARQSVNRQTALTSTAMKVNTVKPIMNRVRPANVFHKTHSPSSRPFKKTTVLRTNFSKQKVNTIKDYPHRALKNKGIVDSGCSRHMTGNKAYLAEFQDFNSGPVAFEVVKDILLVKAFRVTILETKKIEEKPGTITFLEEQKPNVAGKGPTWLFDLDYLTDSMNYHPVRSENQTNIHAGQQEANHHAGTEDIIDAGDLKKEDESAQDCFVLPYGLLILQQSLLLLKTMKRERKQYAQENENLVIQAGAAKASSTNIFSTVSTSLKQADTNYDSEIPPLEDIYQNSSDGIFTTSSYDDEGAVADFTNLETVVNVSPIPTSRIISSHPSALILGDPTSAVQTRSKVNKSSGAHAFVSYVQKQRRNNHKDFHHCLFACFWSQHEPKKISEALEDERWKAFGTKWVDRNKKDERGFELSEIKARLLLRMATEEMSSMGELTFFLGLQVKQKADGIFISQDKYVAEILKKFDFANVKTASTPIETQKPLVKDEEASDVDVHLYRFQVTPKSSHQVLSREFLDSDYARANLNRKSTTRGCQFLGRRLISWQCKKQTIVANSTTEAEYVAAASCYGQVLWIQNQMLDYGFNFMNTKIYIDNESTICIVKNPVYHSKTKHIAIRHHFIRDAYEKKLIQVLKIHTDDNVADLLTKAFDVSRESLRRVIDGTEALLLPTLFILWLDTVSTDSAKLVPLGKVCTAIETLKKNTAKALISLLTTITLTTTMAVLDSCPKHNMVAYLEKTEGNAEFHEIIDFLTRSSIHHALTVSPIVSTTFVEQFWTSAKSKIINNVRHITAKVAGKPVSISEASIRSDLLFDDANGIDSLPNQAIFDAIQLMGYEGDLTVLTFNKALFSPQWRFLFHTMNHCLSSKSTSWDQIPTNIATAVICLTSNQKYNFSKLIFDGMLRHLDAKKKFVMYPRFISIFLDKQLANVPVPLDHFPVNTLTSKVFSFMVKKGKHFSGKVTPLFASMLVQPTEDEGAPSERPSEAQPTPSPAHTSEVPTEPQTESSPAHTSEVPIEQQTDPSPRPSPSTIIPDSIPETSGGNLGGHSSSDKSLSGNEGEMTLQSVYDLCLSLCAQVSDQAKEIQHLKAQIKKLKKQAKPVIKHHRAWLQSVSLKQRLARKSSSKKQRVHKESVSKQGRKFAKGEPSVQRDPLFDEIPEDTVDHMETENAQDVGRTREIVDEEKEIDENILSTEDVLSTDKEKVSTDRPIVSTDGSKVSTDRQIEGTDEQIESTDEQRKGTEDHTEEGSATQATQTPTSTIFGDDETIAKVLLNISKPKQFSKEKEKGLEFKGIEKTYRPRPTTTRSTYDIKSLVLKIDPKEQRTEEIDEEILNLESESDGQEFEQTALLLKTQEQESEQFTIKKEQGNFKHSELKTKKFEEIQALFEKIKSEVIKEESKEEVNEENKQEESTRKRKLGTRKNMKLRKRRYIQNISDDDSEKENDELRLHLRIAPDETKPQVDNAEHLEEINQNVVIRSNGQKRYFSTLMRVLSIFDRDDLNALYQLVVDKYQDEILGGFDKVLWGDLMSEEDSGLPGGGLPEGGLPEGGLREGGFLGGGLLGGGLPKQVAV</sequence>
<keyword evidence="1" id="KW-0175">Coiled coil</keyword>
<feature type="compositionally biased region" description="Low complexity" evidence="2">
    <location>
        <begin position="1790"/>
        <end position="1801"/>
    </location>
</feature>
<evidence type="ECO:0000313" key="4">
    <source>
        <dbReference type="EMBL" id="GJT86348.1"/>
    </source>
</evidence>
<feature type="region of interest" description="Disordered" evidence="2">
    <location>
        <begin position="1706"/>
        <end position="1803"/>
    </location>
</feature>
<gene>
    <name evidence="4" type="ORF">Tco_1068065</name>
</gene>
<proteinExistence type="predicted"/>
<organism evidence="4 5">
    <name type="scientific">Tanacetum coccineum</name>
    <dbReference type="NCBI Taxonomy" id="301880"/>
    <lineage>
        <taxon>Eukaryota</taxon>
        <taxon>Viridiplantae</taxon>
        <taxon>Streptophyta</taxon>
        <taxon>Embryophyta</taxon>
        <taxon>Tracheophyta</taxon>
        <taxon>Spermatophyta</taxon>
        <taxon>Magnoliopsida</taxon>
        <taxon>eudicotyledons</taxon>
        <taxon>Gunneridae</taxon>
        <taxon>Pentapetalae</taxon>
        <taxon>asterids</taxon>
        <taxon>campanulids</taxon>
        <taxon>Asterales</taxon>
        <taxon>Asteraceae</taxon>
        <taxon>Asteroideae</taxon>
        <taxon>Anthemideae</taxon>
        <taxon>Anthemidinae</taxon>
        <taxon>Tanacetum</taxon>
    </lineage>
</organism>
<feature type="domain" description="Reverse transcriptase Ty1/copia-type" evidence="3">
    <location>
        <begin position="971"/>
        <end position="1023"/>
    </location>
</feature>
<dbReference type="InterPro" id="IPR013103">
    <property type="entry name" value="RVT_2"/>
</dbReference>
<feature type="region of interest" description="Disordered" evidence="2">
    <location>
        <begin position="1938"/>
        <end position="1959"/>
    </location>
</feature>
<protein>
    <submittedName>
        <fullName evidence="4">Ribonuclease H-like domain-containing protein</fullName>
    </submittedName>
</protein>
<comment type="caution">
    <text evidence="4">The sequence shown here is derived from an EMBL/GenBank/DDBJ whole genome shotgun (WGS) entry which is preliminary data.</text>
</comment>
<dbReference type="Pfam" id="PF07727">
    <property type="entry name" value="RVT_2"/>
    <property type="match status" value="1"/>
</dbReference>
<dbReference type="EMBL" id="BQNB010019539">
    <property type="protein sequence ID" value="GJT86348.1"/>
    <property type="molecule type" value="Genomic_DNA"/>
</dbReference>
<feature type="compositionally biased region" description="Polar residues" evidence="2">
    <location>
        <begin position="1527"/>
        <end position="1551"/>
    </location>
</feature>
<reference evidence="4" key="1">
    <citation type="journal article" date="2022" name="Int. J. Mol. Sci.">
        <title>Draft Genome of Tanacetum Coccineum: Genomic Comparison of Closely Related Tanacetum-Family Plants.</title>
        <authorList>
            <person name="Yamashiro T."/>
            <person name="Shiraishi A."/>
            <person name="Nakayama K."/>
            <person name="Satake H."/>
        </authorList>
    </citation>
    <scope>NUCLEOTIDE SEQUENCE</scope>
</reference>
<accession>A0ABQ5HGU5</accession>
<evidence type="ECO:0000313" key="5">
    <source>
        <dbReference type="Proteomes" id="UP001151760"/>
    </source>
</evidence>
<feature type="region of interest" description="Disordered" evidence="2">
    <location>
        <begin position="134"/>
        <end position="156"/>
    </location>
</feature>
<feature type="coiled-coil region" evidence="1">
    <location>
        <begin position="762"/>
        <end position="789"/>
    </location>
</feature>
<feature type="compositionally biased region" description="Basic and acidic residues" evidence="2">
    <location>
        <begin position="1938"/>
        <end position="1954"/>
    </location>
</feature>
<evidence type="ECO:0000256" key="2">
    <source>
        <dbReference type="SAM" id="MobiDB-lite"/>
    </source>
</evidence>
<dbReference type="PANTHER" id="PTHR11439">
    <property type="entry name" value="GAG-POL-RELATED RETROTRANSPOSON"/>
    <property type="match status" value="1"/>
</dbReference>
<dbReference type="Proteomes" id="UP001151760">
    <property type="component" value="Unassembled WGS sequence"/>
</dbReference>
<reference evidence="4" key="2">
    <citation type="submission" date="2022-01" db="EMBL/GenBank/DDBJ databases">
        <authorList>
            <person name="Yamashiro T."/>
            <person name="Shiraishi A."/>
            <person name="Satake H."/>
            <person name="Nakayama K."/>
        </authorList>
    </citation>
    <scope>NUCLEOTIDE SEQUENCE</scope>
</reference>
<feature type="region of interest" description="Disordered" evidence="2">
    <location>
        <begin position="386"/>
        <end position="420"/>
    </location>
</feature>
<feature type="compositionally biased region" description="Low complexity" evidence="2">
    <location>
        <begin position="390"/>
        <end position="402"/>
    </location>
</feature>
<name>A0ABQ5HGU5_9ASTR</name>
<feature type="region of interest" description="Disordered" evidence="2">
    <location>
        <begin position="445"/>
        <end position="469"/>
    </location>
</feature>
<feature type="compositionally biased region" description="Polar residues" evidence="2">
    <location>
        <begin position="1587"/>
        <end position="1597"/>
    </location>
</feature>